<dbReference type="SMART" id="SM00530">
    <property type="entry name" value="HTH_XRE"/>
    <property type="match status" value="1"/>
</dbReference>
<dbReference type="Pfam" id="PF01381">
    <property type="entry name" value="HTH_3"/>
    <property type="match status" value="1"/>
</dbReference>
<protein>
    <recommendedName>
        <fullName evidence="1">HTH cro/C1-type domain-containing protein</fullName>
    </recommendedName>
</protein>
<dbReference type="Proteomes" id="UP000422108">
    <property type="component" value="Chromosome"/>
</dbReference>
<dbReference type="RefSeq" id="WP_155309872.1">
    <property type="nucleotide sequence ID" value="NZ_AP021879.1"/>
</dbReference>
<dbReference type="EMBL" id="AP021879">
    <property type="protein sequence ID" value="BBO88581.1"/>
    <property type="molecule type" value="Genomic_DNA"/>
</dbReference>
<dbReference type="CDD" id="cd00093">
    <property type="entry name" value="HTH_XRE"/>
    <property type="match status" value="1"/>
</dbReference>
<dbReference type="InterPro" id="IPR010982">
    <property type="entry name" value="Lambda_DNA-bd_dom_sf"/>
</dbReference>
<dbReference type="AlphaFoldDB" id="A0A5K8A7X5"/>
<evidence type="ECO:0000313" key="3">
    <source>
        <dbReference type="Proteomes" id="UP000422108"/>
    </source>
</evidence>
<gene>
    <name evidence="2" type="ORF">DSCOOX_17610</name>
</gene>
<sequence>MEYQTIKENGKIKFIVLPIDEFNRLMEKYEIDADIEAVRSSATEPVYDREEAEGYIFLNPVKRERLERGWTQAELARRMNVRQSTIAKWERENAVYRKATRKKFAEIFGIEESSFM</sequence>
<dbReference type="SUPFAM" id="SSF47413">
    <property type="entry name" value="lambda repressor-like DNA-binding domains"/>
    <property type="match status" value="1"/>
</dbReference>
<dbReference type="GO" id="GO:0003677">
    <property type="term" value="F:DNA binding"/>
    <property type="evidence" value="ECO:0007669"/>
    <property type="project" value="InterPro"/>
</dbReference>
<feature type="domain" description="HTH cro/C1-type" evidence="1">
    <location>
        <begin position="61"/>
        <end position="115"/>
    </location>
</feature>
<evidence type="ECO:0000259" key="1">
    <source>
        <dbReference type="PROSITE" id="PS50943"/>
    </source>
</evidence>
<accession>A0A5K8A7X5</accession>
<organism evidence="2 3">
    <name type="scientific">Desulfosarcina ovata subsp. ovata</name>
    <dbReference type="NCBI Taxonomy" id="2752305"/>
    <lineage>
        <taxon>Bacteria</taxon>
        <taxon>Pseudomonadati</taxon>
        <taxon>Thermodesulfobacteriota</taxon>
        <taxon>Desulfobacteria</taxon>
        <taxon>Desulfobacterales</taxon>
        <taxon>Desulfosarcinaceae</taxon>
        <taxon>Desulfosarcina</taxon>
    </lineage>
</organism>
<evidence type="ECO:0000313" key="2">
    <source>
        <dbReference type="EMBL" id="BBO88581.1"/>
    </source>
</evidence>
<proteinExistence type="predicted"/>
<dbReference type="PROSITE" id="PS50943">
    <property type="entry name" value="HTH_CROC1"/>
    <property type="match status" value="1"/>
</dbReference>
<name>A0A5K8A7X5_9BACT</name>
<keyword evidence="3" id="KW-1185">Reference proteome</keyword>
<dbReference type="InterPro" id="IPR001387">
    <property type="entry name" value="Cro/C1-type_HTH"/>
</dbReference>
<reference evidence="2 3" key="1">
    <citation type="submission" date="2019-11" db="EMBL/GenBank/DDBJ databases">
        <title>Comparative genomics of hydrocarbon-degrading Desulfosarcina strains.</title>
        <authorList>
            <person name="Watanabe M."/>
            <person name="Kojima H."/>
            <person name="Fukui M."/>
        </authorList>
    </citation>
    <scope>NUCLEOTIDE SEQUENCE [LARGE SCALE GENOMIC DNA]</scope>
    <source>
        <strain evidence="3">oXyS1</strain>
    </source>
</reference>
<dbReference type="Gene3D" id="1.10.260.40">
    <property type="entry name" value="lambda repressor-like DNA-binding domains"/>
    <property type="match status" value="1"/>
</dbReference>